<evidence type="ECO:0000313" key="2">
    <source>
        <dbReference type="EMBL" id="KAJ3222059.1"/>
    </source>
</evidence>
<comment type="caution">
    <text evidence="2">The sequence shown here is derived from an EMBL/GenBank/DDBJ whole genome shotgun (WGS) entry which is preliminary data.</text>
</comment>
<organism evidence="2 3">
    <name type="scientific">Clydaea vesicula</name>
    <dbReference type="NCBI Taxonomy" id="447962"/>
    <lineage>
        <taxon>Eukaryota</taxon>
        <taxon>Fungi</taxon>
        <taxon>Fungi incertae sedis</taxon>
        <taxon>Chytridiomycota</taxon>
        <taxon>Chytridiomycota incertae sedis</taxon>
        <taxon>Chytridiomycetes</taxon>
        <taxon>Lobulomycetales</taxon>
        <taxon>Lobulomycetaceae</taxon>
        <taxon>Clydaea</taxon>
    </lineage>
</organism>
<evidence type="ECO:0000313" key="3">
    <source>
        <dbReference type="Proteomes" id="UP001211065"/>
    </source>
</evidence>
<dbReference type="GO" id="GO:0006338">
    <property type="term" value="P:chromatin remodeling"/>
    <property type="evidence" value="ECO:0007669"/>
    <property type="project" value="InterPro"/>
</dbReference>
<keyword evidence="3" id="KW-1185">Reference proteome</keyword>
<dbReference type="AlphaFoldDB" id="A0AAD5XWN0"/>
<reference evidence="2" key="1">
    <citation type="submission" date="2020-05" db="EMBL/GenBank/DDBJ databases">
        <title>Phylogenomic resolution of chytrid fungi.</title>
        <authorList>
            <person name="Stajich J.E."/>
            <person name="Amses K."/>
            <person name="Simmons R."/>
            <person name="Seto K."/>
            <person name="Myers J."/>
            <person name="Bonds A."/>
            <person name="Quandt C.A."/>
            <person name="Barry K."/>
            <person name="Liu P."/>
            <person name="Grigoriev I."/>
            <person name="Longcore J.E."/>
            <person name="James T.Y."/>
        </authorList>
    </citation>
    <scope>NUCLEOTIDE SEQUENCE</scope>
    <source>
        <strain evidence="2">JEL0476</strain>
    </source>
</reference>
<dbReference type="InterPro" id="IPR013859">
    <property type="entry name" value="Ssr4_N"/>
</dbReference>
<protein>
    <recommendedName>
        <fullName evidence="1">SWI/SNF and RSC complexes subunit Ssr4 N-terminal domain-containing protein</fullName>
    </recommendedName>
</protein>
<dbReference type="Pfam" id="PF08549">
    <property type="entry name" value="SWI-SNF_Ssr4_N"/>
    <property type="match status" value="1"/>
</dbReference>
<accession>A0AAD5XWN0</accession>
<sequence length="101" mass="11462">MRNTFGEIPPEAIYNFLLRAAQHVLESGFEWVNLNCPPEGSIIIIKIPAEVSTINSDGYGWMDDENRTVVKVDGHDIEIFERVSGFKPIEKFASVYSFIKI</sequence>
<proteinExistence type="predicted"/>
<gene>
    <name evidence="2" type="ORF">HK099_002760</name>
</gene>
<evidence type="ECO:0000259" key="1">
    <source>
        <dbReference type="Pfam" id="PF08549"/>
    </source>
</evidence>
<dbReference type="Proteomes" id="UP001211065">
    <property type="component" value="Unassembled WGS sequence"/>
</dbReference>
<feature type="domain" description="SWI/SNF and RSC complexes subunit Ssr4 N-terminal" evidence="1">
    <location>
        <begin position="7"/>
        <end position="94"/>
    </location>
</feature>
<dbReference type="EMBL" id="JADGJW010000194">
    <property type="protein sequence ID" value="KAJ3222059.1"/>
    <property type="molecule type" value="Genomic_DNA"/>
</dbReference>
<name>A0AAD5XWN0_9FUNG</name>